<dbReference type="InterPro" id="IPR025515">
    <property type="entry name" value="DUF4403"/>
</dbReference>
<dbReference type="AlphaFoldDB" id="A0A1G5ZAQ1"/>
<dbReference type="STRING" id="279824.SAMN03080617_03468"/>
<protein>
    <recommendedName>
        <fullName evidence="3">DUF4403 family protein</fullName>
    </recommendedName>
</protein>
<proteinExistence type="predicted"/>
<organism evidence="1 2">
    <name type="scientific">Algoriphagus alkaliphilus</name>
    <dbReference type="NCBI Taxonomy" id="279824"/>
    <lineage>
        <taxon>Bacteria</taxon>
        <taxon>Pseudomonadati</taxon>
        <taxon>Bacteroidota</taxon>
        <taxon>Cytophagia</taxon>
        <taxon>Cytophagales</taxon>
        <taxon>Cyclobacteriaceae</taxon>
        <taxon>Algoriphagus</taxon>
    </lineage>
</organism>
<keyword evidence="2" id="KW-1185">Reference proteome</keyword>
<evidence type="ECO:0008006" key="3">
    <source>
        <dbReference type="Google" id="ProtNLM"/>
    </source>
</evidence>
<dbReference type="RefSeq" id="WP_175454264.1">
    <property type="nucleotide sequence ID" value="NZ_FMXE01000030.1"/>
</dbReference>
<accession>A0A1G5ZAQ1</accession>
<dbReference type="PROSITE" id="PS51257">
    <property type="entry name" value="PROKAR_LIPOPROTEIN"/>
    <property type="match status" value="1"/>
</dbReference>
<dbReference type="EMBL" id="FMXE01000030">
    <property type="protein sequence ID" value="SDA91864.1"/>
    <property type="molecule type" value="Genomic_DNA"/>
</dbReference>
<evidence type="ECO:0000313" key="2">
    <source>
        <dbReference type="Proteomes" id="UP000198756"/>
    </source>
</evidence>
<sequence length="464" mass="51614">MQNSAKSFFFTKLILGGVLLSGACKSLDPNLIPATILVPAAYSEVNVPVRIPLGTLENLLNQRIPPVLFQEKAMDLGNGIVGDLNFSRNGMTKIQPIDKDKIQIQLPIRIRGEVGLKPGGLRNLFQSKVPLDQSFAPVFLINPIVNENWSMGISEFELLDLGGKMSFNVLGMELDLSQMIRNEIRDYAATHLTSKPDLVRLKPLVDQIWNEVGQPIFMDFQGKKMAFSIQPDSVKLSENFSPNEGYHLNLGMKGKVNLHPADAAPSRPSPLPKLTENKSAKNTLEILIPLRLTYAEIDELLRENFGNQTIRVNKTTVFRPDNFKSQAYGEKLGIKMDFHAEQSNGKQIKGILFLVGLPAFDSKEQVLIFDQVNFHLASDNPKAKTAAALKKGKIIRQLNQKLRFPMAEVLAESLGGIQERLAFETPIADLRIIELKIFPGGFYTTPSGLEIQLKATGKSDIEWK</sequence>
<evidence type="ECO:0000313" key="1">
    <source>
        <dbReference type="EMBL" id="SDA91864.1"/>
    </source>
</evidence>
<name>A0A1G5ZAQ1_9BACT</name>
<dbReference type="Proteomes" id="UP000198756">
    <property type="component" value="Unassembled WGS sequence"/>
</dbReference>
<dbReference type="Pfam" id="PF14356">
    <property type="entry name" value="DUF4403"/>
    <property type="match status" value="1"/>
</dbReference>
<reference evidence="2" key="1">
    <citation type="submission" date="2016-10" db="EMBL/GenBank/DDBJ databases">
        <authorList>
            <person name="Varghese N."/>
            <person name="Submissions S."/>
        </authorList>
    </citation>
    <scope>NUCLEOTIDE SEQUENCE [LARGE SCALE GENOMIC DNA]</scope>
    <source>
        <strain evidence="2">DSM 22703</strain>
    </source>
</reference>
<gene>
    <name evidence="1" type="ORF">SAMN03080617_03468</name>
</gene>